<dbReference type="Pfam" id="PF13578">
    <property type="entry name" value="Methyltransf_24"/>
    <property type="match status" value="1"/>
</dbReference>
<feature type="compositionally biased region" description="Basic and acidic residues" evidence="1">
    <location>
        <begin position="290"/>
        <end position="302"/>
    </location>
</feature>
<feature type="compositionally biased region" description="Low complexity" evidence="1">
    <location>
        <begin position="303"/>
        <end position="313"/>
    </location>
</feature>
<sequence length="322" mass="35741">MAPEASADRRFRDVVERLRMPGMGTEVVAPLLSSLIHLVRPHRVLEIGMGHTTPFLARALSEAEELAAAEAEGLARKTVPYLEDGRELDEDWIQAEPALLVPSHYREPYRPRLVAIDDFSDAGSSAPQVTRALADLGLADRVTVVNADLRSAVERLPDAFRPIDFAWVDAWDCLYFFENCWELINPDGGIVVMHYLMTYPEGEAILQYIAESQRLRPGEFEVLSLLESHKLRQNSMTVLRRTSGAAPRKYADTGQRPRLQGQVRTDALALATSLAGRGGERPQPLGPQDTPREELRKARDVARATAVRTSAAAPDTGRREQA</sequence>
<name>A0ABT7YZZ1_9ACTN</name>
<dbReference type="InterPro" id="IPR029063">
    <property type="entry name" value="SAM-dependent_MTases_sf"/>
</dbReference>
<proteinExistence type="predicted"/>
<protein>
    <submittedName>
        <fullName evidence="2">Class I SAM-dependent methyltransferase</fullName>
        <ecNumber evidence="2">2.1.1.-</ecNumber>
    </submittedName>
</protein>
<dbReference type="Proteomes" id="UP001174050">
    <property type="component" value="Unassembled WGS sequence"/>
</dbReference>
<keyword evidence="2" id="KW-0808">Transferase</keyword>
<evidence type="ECO:0000256" key="1">
    <source>
        <dbReference type="SAM" id="MobiDB-lite"/>
    </source>
</evidence>
<reference evidence="2" key="1">
    <citation type="submission" date="2023-06" db="EMBL/GenBank/DDBJ databases">
        <title>WGS-Sequencing of Streptomyces ficellus isolate 21 collected from sand in Gara Djebilet Iron Mine in Algeria.</title>
        <authorList>
            <person name="Zegers G.P."/>
            <person name="Gomez A."/>
            <person name="Gueddou A."/>
            <person name="Zahara A.F."/>
            <person name="Worth M."/>
            <person name="Sevigny J.L."/>
            <person name="Tisa L."/>
        </authorList>
    </citation>
    <scope>NUCLEOTIDE SEQUENCE</scope>
    <source>
        <strain evidence="2">AS11</strain>
    </source>
</reference>
<gene>
    <name evidence="2" type="ORF">QWM81_01820</name>
</gene>
<dbReference type="RefSeq" id="WP_290109605.1">
    <property type="nucleotide sequence ID" value="NZ_JAUEPL010000002.1"/>
</dbReference>
<dbReference type="GO" id="GO:0032259">
    <property type="term" value="P:methylation"/>
    <property type="evidence" value="ECO:0007669"/>
    <property type="project" value="UniProtKB-KW"/>
</dbReference>
<dbReference type="EC" id="2.1.1.-" evidence="2"/>
<dbReference type="SUPFAM" id="SSF53335">
    <property type="entry name" value="S-adenosyl-L-methionine-dependent methyltransferases"/>
    <property type="match status" value="1"/>
</dbReference>
<organism evidence="2 3">
    <name type="scientific">Streptomyces ficellus</name>
    <dbReference type="NCBI Taxonomy" id="1977088"/>
    <lineage>
        <taxon>Bacteria</taxon>
        <taxon>Bacillati</taxon>
        <taxon>Actinomycetota</taxon>
        <taxon>Actinomycetes</taxon>
        <taxon>Kitasatosporales</taxon>
        <taxon>Streptomycetaceae</taxon>
        <taxon>Streptomyces</taxon>
    </lineage>
</organism>
<keyword evidence="2" id="KW-0489">Methyltransferase</keyword>
<feature type="region of interest" description="Disordered" evidence="1">
    <location>
        <begin position="273"/>
        <end position="322"/>
    </location>
</feature>
<dbReference type="Gene3D" id="3.40.50.150">
    <property type="entry name" value="Vaccinia Virus protein VP39"/>
    <property type="match status" value="1"/>
</dbReference>
<keyword evidence="3" id="KW-1185">Reference proteome</keyword>
<evidence type="ECO:0000313" key="2">
    <source>
        <dbReference type="EMBL" id="MDN3292800.1"/>
    </source>
</evidence>
<dbReference type="CDD" id="cd02440">
    <property type="entry name" value="AdoMet_MTases"/>
    <property type="match status" value="1"/>
</dbReference>
<accession>A0ABT7YZZ1</accession>
<evidence type="ECO:0000313" key="3">
    <source>
        <dbReference type="Proteomes" id="UP001174050"/>
    </source>
</evidence>
<comment type="caution">
    <text evidence="2">The sequence shown here is derived from an EMBL/GenBank/DDBJ whole genome shotgun (WGS) entry which is preliminary data.</text>
</comment>
<dbReference type="EMBL" id="JAUEPL010000002">
    <property type="protein sequence ID" value="MDN3292800.1"/>
    <property type="molecule type" value="Genomic_DNA"/>
</dbReference>
<dbReference type="GO" id="GO:0008168">
    <property type="term" value="F:methyltransferase activity"/>
    <property type="evidence" value="ECO:0007669"/>
    <property type="project" value="UniProtKB-KW"/>
</dbReference>